<evidence type="ECO:0000313" key="9">
    <source>
        <dbReference type="Proteomes" id="UP000237000"/>
    </source>
</evidence>
<keyword evidence="9" id="KW-1185">Reference proteome</keyword>
<dbReference type="PANTHER" id="PTHR11260:SF615">
    <property type="entry name" value="GLUTATHIONE S-TRANSFERASE U17"/>
    <property type="match status" value="1"/>
</dbReference>
<keyword evidence="2" id="KW-0216">Detoxification</keyword>
<evidence type="ECO:0000256" key="5">
    <source>
        <dbReference type="ARBA" id="ARBA00047960"/>
    </source>
</evidence>
<dbReference type="InParanoid" id="A0A2P5FQH3"/>
<dbReference type="FunFam" id="3.40.30.10:FF:000044">
    <property type="entry name" value="Glutathione S-transferase GSTU6"/>
    <property type="match status" value="1"/>
</dbReference>
<dbReference type="FunCoup" id="A0A2P5FQH3">
    <property type="interactions" value="251"/>
</dbReference>
<dbReference type="InterPro" id="IPR040079">
    <property type="entry name" value="Glutathione_S-Trfase"/>
</dbReference>
<accession>A0A2P5FQH3</accession>
<sequence>MAGERESEVKLIGAWPSPFVLRARVALNLKHIQYEFLEETIGTKSELLLKSNPVHKKIPVLIHAGKPICESLIIVQYIDEVWDSSWPSILPSDPYDRAIHRFWAAYVDDKWFPAMKGIATAPTEEGKKAAVEETLSAAVLLEEAFVALSKGKPFFGGDHIGFLDIAFGSQLGWIKVTELTSGLKLIDPEKTPNLAHWADRFRQDPAVSGVIPDTQMLAEYARSLFAKLKGAQPQN</sequence>
<dbReference type="GO" id="GO:0005737">
    <property type="term" value="C:cytoplasm"/>
    <property type="evidence" value="ECO:0007669"/>
    <property type="project" value="TreeGrafter"/>
</dbReference>
<dbReference type="GO" id="GO:0006749">
    <property type="term" value="P:glutathione metabolic process"/>
    <property type="evidence" value="ECO:0007669"/>
    <property type="project" value="InterPro"/>
</dbReference>
<dbReference type="GO" id="GO:0004364">
    <property type="term" value="F:glutathione transferase activity"/>
    <property type="evidence" value="ECO:0007669"/>
    <property type="project" value="UniProtKB-EC"/>
</dbReference>
<dbReference type="InterPro" id="IPR010987">
    <property type="entry name" value="Glutathione-S-Trfase_C-like"/>
</dbReference>
<dbReference type="SFLD" id="SFLDS00019">
    <property type="entry name" value="Glutathione_Transferase_(cytos"/>
    <property type="match status" value="1"/>
</dbReference>
<dbReference type="FunFam" id="1.20.1050.10:FF:000016">
    <property type="entry name" value="Glutathione S-transferase U9"/>
    <property type="match status" value="1"/>
</dbReference>
<dbReference type="Proteomes" id="UP000237000">
    <property type="component" value="Unassembled WGS sequence"/>
</dbReference>
<dbReference type="CDD" id="cd03058">
    <property type="entry name" value="GST_N_Tau"/>
    <property type="match status" value="1"/>
</dbReference>
<dbReference type="PANTHER" id="PTHR11260">
    <property type="entry name" value="GLUTATHIONE S-TRANSFERASE, GST, SUPERFAMILY, GST DOMAIN CONTAINING"/>
    <property type="match status" value="1"/>
</dbReference>
<dbReference type="InterPro" id="IPR004045">
    <property type="entry name" value="Glutathione_S-Trfase_N"/>
</dbReference>
<dbReference type="Gene3D" id="1.20.1050.10">
    <property type="match status" value="1"/>
</dbReference>
<evidence type="ECO:0000259" key="7">
    <source>
        <dbReference type="PROSITE" id="PS50405"/>
    </source>
</evidence>
<dbReference type="InterPro" id="IPR045074">
    <property type="entry name" value="GST_C_Tau"/>
</dbReference>
<keyword evidence="3" id="KW-0808">Transferase</keyword>
<dbReference type="Pfam" id="PF02798">
    <property type="entry name" value="GST_N"/>
    <property type="match status" value="1"/>
</dbReference>
<evidence type="ECO:0000256" key="2">
    <source>
        <dbReference type="ARBA" id="ARBA00022575"/>
    </source>
</evidence>
<comment type="similarity">
    <text evidence="4">Belongs to the GST superfamily. Tau family.</text>
</comment>
<evidence type="ECO:0000256" key="1">
    <source>
        <dbReference type="ARBA" id="ARBA00012452"/>
    </source>
</evidence>
<proteinExistence type="inferred from homology"/>
<organism evidence="8 9">
    <name type="scientific">Trema orientale</name>
    <name type="common">Charcoal tree</name>
    <name type="synonym">Celtis orientalis</name>
    <dbReference type="NCBI Taxonomy" id="63057"/>
    <lineage>
        <taxon>Eukaryota</taxon>
        <taxon>Viridiplantae</taxon>
        <taxon>Streptophyta</taxon>
        <taxon>Embryophyta</taxon>
        <taxon>Tracheophyta</taxon>
        <taxon>Spermatophyta</taxon>
        <taxon>Magnoliopsida</taxon>
        <taxon>eudicotyledons</taxon>
        <taxon>Gunneridae</taxon>
        <taxon>Pentapetalae</taxon>
        <taxon>rosids</taxon>
        <taxon>fabids</taxon>
        <taxon>Rosales</taxon>
        <taxon>Cannabaceae</taxon>
        <taxon>Trema</taxon>
    </lineage>
</organism>
<feature type="domain" description="GST N-terminal" evidence="6">
    <location>
        <begin position="7"/>
        <end position="86"/>
    </location>
</feature>
<dbReference type="PROSITE" id="PS50405">
    <property type="entry name" value="GST_CTER"/>
    <property type="match status" value="1"/>
</dbReference>
<protein>
    <recommendedName>
        <fullName evidence="1">glutathione transferase</fullName>
        <ecNumber evidence="1">2.5.1.18</ecNumber>
    </recommendedName>
</protein>
<evidence type="ECO:0000256" key="4">
    <source>
        <dbReference type="ARBA" id="ARBA00025743"/>
    </source>
</evidence>
<dbReference type="OrthoDB" id="4951845at2759"/>
<dbReference type="InterPro" id="IPR045073">
    <property type="entry name" value="Omega/Tau-like"/>
</dbReference>
<dbReference type="SUPFAM" id="SSF47616">
    <property type="entry name" value="GST C-terminal domain-like"/>
    <property type="match status" value="1"/>
</dbReference>
<dbReference type="InterPro" id="IPR036282">
    <property type="entry name" value="Glutathione-S-Trfase_C_sf"/>
</dbReference>
<dbReference type="InterPro" id="IPR036249">
    <property type="entry name" value="Thioredoxin-like_sf"/>
</dbReference>
<comment type="catalytic activity">
    <reaction evidence="5">
        <text>RX + glutathione = an S-substituted glutathione + a halide anion + H(+)</text>
        <dbReference type="Rhea" id="RHEA:16437"/>
        <dbReference type="ChEBI" id="CHEBI:15378"/>
        <dbReference type="ChEBI" id="CHEBI:16042"/>
        <dbReference type="ChEBI" id="CHEBI:17792"/>
        <dbReference type="ChEBI" id="CHEBI:57925"/>
        <dbReference type="ChEBI" id="CHEBI:90779"/>
        <dbReference type="EC" id="2.5.1.18"/>
    </reaction>
</comment>
<evidence type="ECO:0000313" key="8">
    <source>
        <dbReference type="EMBL" id="POO00052.1"/>
    </source>
</evidence>
<gene>
    <name evidence="8" type="ORF">TorRG33x02_041790</name>
</gene>
<dbReference type="SFLD" id="SFLDG01152">
    <property type="entry name" value="Main.3:_Omega-_and_Tau-like"/>
    <property type="match status" value="1"/>
</dbReference>
<dbReference type="EC" id="2.5.1.18" evidence="1"/>
<reference evidence="9" key="1">
    <citation type="submission" date="2016-06" db="EMBL/GenBank/DDBJ databases">
        <title>Parallel loss of symbiosis genes in relatives of nitrogen-fixing non-legume Parasponia.</title>
        <authorList>
            <person name="Van Velzen R."/>
            <person name="Holmer R."/>
            <person name="Bu F."/>
            <person name="Rutten L."/>
            <person name="Van Zeijl A."/>
            <person name="Liu W."/>
            <person name="Santuari L."/>
            <person name="Cao Q."/>
            <person name="Sharma T."/>
            <person name="Shen D."/>
            <person name="Roswanjaya Y."/>
            <person name="Wardhani T."/>
            <person name="Kalhor M.S."/>
            <person name="Jansen J."/>
            <person name="Van den Hoogen J."/>
            <person name="Gungor B."/>
            <person name="Hartog M."/>
            <person name="Hontelez J."/>
            <person name="Verver J."/>
            <person name="Yang W.-C."/>
            <person name="Schijlen E."/>
            <person name="Repin R."/>
            <person name="Schilthuizen M."/>
            <person name="Schranz E."/>
            <person name="Heidstra R."/>
            <person name="Miyata K."/>
            <person name="Fedorova E."/>
            <person name="Kohlen W."/>
            <person name="Bisseling T."/>
            <person name="Smit S."/>
            <person name="Geurts R."/>
        </authorList>
    </citation>
    <scope>NUCLEOTIDE SEQUENCE [LARGE SCALE GENOMIC DNA]</scope>
    <source>
        <strain evidence="9">cv. RG33-2</strain>
    </source>
</reference>
<evidence type="ECO:0000259" key="6">
    <source>
        <dbReference type="PROSITE" id="PS50404"/>
    </source>
</evidence>
<dbReference type="STRING" id="63057.A0A2P5FQH3"/>
<dbReference type="EMBL" id="JXTC01000015">
    <property type="protein sequence ID" value="POO00052.1"/>
    <property type="molecule type" value="Genomic_DNA"/>
</dbReference>
<dbReference type="SFLD" id="SFLDG00358">
    <property type="entry name" value="Main_(cytGST)"/>
    <property type="match status" value="1"/>
</dbReference>
<dbReference type="Pfam" id="PF00043">
    <property type="entry name" value="GST_C"/>
    <property type="match status" value="1"/>
</dbReference>
<feature type="domain" description="GST C-terminal" evidence="7">
    <location>
        <begin position="93"/>
        <end position="220"/>
    </location>
</feature>
<evidence type="ECO:0000256" key="3">
    <source>
        <dbReference type="ARBA" id="ARBA00022679"/>
    </source>
</evidence>
<comment type="caution">
    <text evidence="8">The sequence shown here is derived from an EMBL/GenBank/DDBJ whole genome shotgun (WGS) entry which is preliminary data.</text>
</comment>
<dbReference type="AlphaFoldDB" id="A0A2P5FQH3"/>
<dbReference type="InterPro" id="IPR004046">
    <property type="entry name" value="GST_C"/>
</dbReference>
<dbReference type="GO" id="GO:0009407">
    <property type="term" value="P:toxin catabolic process"/>
    <property type="evidence" value="ECO:0007669"/>
    <property type="project" value="UniProtKB-ARBA"/>
</dbReference>
<dbReference type="SUPFAM" id="SSF52833">
    <property type="entry name" value="Thioredoxin-like"/>
    <property type="match status" value="1"/>
</dbReference>
<dbReference type="Gene3D" id="3.40.30.10">
    <property type="entry name" value="Glutaredoxin"/>
    <property type="match status" value="1"/>
</dbReference>
<dbReference type="CDD" id="cd03185">
    <property type="entry name" value="GST_C_Tau"/>
    <property type="match status" value="1"/>
</dbReference>
<dbReference type="PROSITE" id="PS50404">
    <property type="entry name" value="GST_NTER"/>
    <property type="match status" value="1"/>
</dbReference>
<name>A0A2P5FQH3_TREOI</name>